<protein>
    <recommendedName>
        <fullName evidence="4">Primosomal protein N' 3' DNA-binding domain-containing protein</fullName>
    </recommendedName>
</protein>
<organism evidence="5 6">
    <name type="scientific">Candidatus Komeilibacteria bacterium CG_4_10_14_0_2_um_filter_37_10</name>
    <dbReference type="NCBI Taxonomy" id="1974470"/>
    <lineage>
        <taxon>Bacteria</taxon>
        <taxon>Candidatus Komeiliibacteriota</taxon>
    </lineage>
</organism>
<keyword evidence="2" id="KW-0067">ATP-binding</keyword>
<evidence type="ECO:0000256" key="1">
    <source>
        <dbReference type="ARBA" id="ARBA00022741"/>
    </source>
</evidence>
<dbReference type="Pfam" id="PF17764">
    <property type="entry name" value="PriA_3primeBD"/>
    <property type="match status" value="1"/>
</dbReference>
<dbReference type="GO" id="GO:0006270">
    <property type="term" value="P:DNA replication initiation"/>
    <property type="evidence" value="ECO:0007669"/>
    <property type="project" value="TreeGrafter"/>
</dbReference>
<gene>
    <name evidence="5" type="ORF">COX77_03980</name>
</gene>
<dbReference type="Gene3D" id="3.40.50.300">
    <property type="entry name" value="P-loop containing nucleotide triphosphate hydrolases"/>
    <property type="match status" value="1"/>
</dbReference>
<dbReference type="Proteomes" id="UP000230405">
    <property type="component" value="Unassembled WGS sequence"/>
</dbReference>
<accession>A0A2M7VDW9</accession>
<comment type="caution">
    <text evidence="5">The sequence shown here is derived from an EMBL/GenBank/DDBJ whole genome shotgun (WGS) entry which is preliminary data.</text>
</comment>
<dbReference type="GO" id="GO:0043138">
    <property type="term" value="F:3'-5' DNA helicase activity"/>
    <property type="evidence" value="ECO:0007669"/>
    <property type="project" value="TreeGrafter"/>
</dbReference>
<proteinExistence type="predicted"/>
<dbReference type="Gene3D" id="3.40.1440.60">
    <property type="entry name" value="PriA, 3(prime) DNA-binding domain"/>
    <property type="match status" value="1"/>
</dbReference>
<evidence type="ECO:0000313" key="5">
    <source>
        <dbReference type="EMBL" id="PIZ98659.1"/>
    </source>
</evidence>
<dbReference type="GO" id="GO:0005524">
    <property type="term" value="F:ATP binding"/>
    <property type="evidence" value="ECO:0007669"/>
    <property type="project" value="UniProtKB-KW"/>
</dbReference>
<evidence type="ECO:0000256" key="2">
    <source>
        <dbReference type="ARBA" id="ARBA00022840"/>
    </source>
</evidence>
<keyword evidence="3" id="KW-0238">DNA-binding</keyword>
<dbReference type="PANTHER" id="PTHR30580:SF0">
    <property type="entry name" value="PRIMOSOMAL PROTEIN N"/>
    <property type="match status" value="1"/>
</dbReference>
<dbReference type="InterPro" id="IPR042115">
    <property type="entry name" value="PriA_3primeBD_sf"/>
</dbReference>
<name>A0A2M7VDW9_9BACT</name>
<dbReference type="SUPFAM" id="SSF52540">
    <property type="entry name" value="P-loop containing nucleoside triphosphate hydrolases"/>
    <property type="match status" value="1"/>
</dbReference>
<dbReference type="InterPro" id="IPR027417">
    <property type="entry name" value="P-loop_NTPase"/>
</dbReference>
<evidence type="ECO:0000256" key="3">
    <source>
        <dbReference type="ARBA" id="ARBA00023125"/>
    </source>
</evidence>
<evidence type="ECO:0000313" key="6">
    <source>
        <dbReference type="Proteomes" id="UP000230405"/>
    </source>
</evidence>
<dbReference type="AlphaFoldDB" id="A0A2M7VDW9"/>
<reference evidence="6" key="1">
    <citation type="submission" date="2017-09" db="EMBL/GenBank/DDBJ databases">
        <title>Depth-based differentiation of microbial function through sediment-hosted aquifers and enrichment of novel symbionts in the deep terrestrial subsurface.</title>
        <authorList>
            <person name="Probst A.J."/>
            <person name="Ladd B."/>
            <person name="Jarett J.K."/>
            <person name="Geller-Mcgrath D.E."/>
            <person name="Sieber C.M.K."/>
            <person name="Emerson J.B."/>
            <person name="Anantharaman K."/>
            <person name="Thomas B.C."/>
            <person name="Malmstrom R."/>
            <person name="Stieglmeier M."/>
            <person name="Klingl A."/>
            <person name="Woyke T."/>
            <person name="Ryan C.M."/>
            <person name="Banfield J.F."/>
        </authorList>
    </citation>
    <scope>NUCLEOTIDE SEQUENCE [LARGE SCALE GENOMIC DNA]</scope>
</reference>
<dbReference type="EMBL" id="PFPO01000073">
    <property type="protein sequence ID" value="PIZ98659.1"/>
    <property type="molecule type" value="Genomic_DNA"/>
</dbReference>
<dbReference type="InterPro" id="IPR041222">
    <property type="entry name" value="PriA_3primeBD"/>
</dbReference>
<sequence>MYYHIIPIAKINPQKSTFIYHSAQELSIGDIVNINLGATKYLGLIYRQAYQQEIKFKIKDITTPIKGLFLDQQQINLMENVAEKLHLSLATTLFILMPKLTIKKLLISTLYKTKKLDLIKRNYRQFYINYHFYEDKLKYYQKIIGNCSGQSLIIVPDIISQDNIYQYLKKGNAKLEIIKLSAQTKSSQQTEYWRDIHNGQIKVVIGTRKSVFFPFNNLQNIIFDQAANNNHRQWDQNPRFDSSILVDSLAATHGSNLYFVDCFFNLSCYQQILQQKKYYQLQSANQRGNIEVHSGDELNKISDLLQRLNKKDKIIVLFNQLNKRQLFCTKCQISLDNETCHYCNSTSLQRVNSIYELWQQAVKDKYDGLDAYLFSANNKSINTNKSIIFATVAILPYLPQMQWTRLIIADFTSWQNHLDLDRQFYLRYILNYLLAFKKPLDIFTSEKGNPLLLVNDQQKFIKQQLLLAKNNNLFPYHNIIKIIIKAKTKITLLKKTDLLIKFLSSYILVDELYKTTISHDHNQLYHSLILTDYHNHDINKFIQCKISGVYWELNPYQVISNK</sequence>
<evidence type="ECO:0000259" key="4">
    <source>
        <dbReference type="Pfam" id="PF17764"/>
    </source>
</evidence>
<dbReference type="GO" id="GO:0006302">
    <property type="term" value="P:double-strand break repair"/>
    <property type="evidence" value="ECO:0007669"/>
    <property type="project" value="TreeGrafter"/>
</dbReference>
<keyword evidence="1" id="KW-0547">Nucleotide-binding</keyword>
<feature type="domain" description="Primosomal protein N' 3' DNA-binding" evidence="4">
    <location>
        <begin position="14"/>
        <end position="98"/>
    </location>
</feature>
<dbReference type="GO" id="GO:0006310">
    <property type="term" value="P:DNA recombination"/>
    <property type="evidence" value="ECO:0007669"/>
    <property type="project" value="TreeGrafter"/>
</dbReference>
<dbReference type="GO" id="GO:0003677">
    <property type="term" value="F:DNA binding"/>
    <property type="evidence" value="ECO:0007669"/>
    <property type="project" value="UniProtKB-KW"/>
</dbReference>
<dbReference type="PANTHER" id="PTHR30580">
    <property type="entry name" value="PRIMOSOMAL PROTEIN N"/>
    <property type="match status" value="1"/>
</dbReference>